<dbReference type="InterPro" id="IPR050469">
    <property type="entry name" value="Diguanylate_Cyclase"/>
</dbReference>
<dbReference type="Pfam" id="PF13185">
    <property type="entry name" value="GAF_2"/>
    <property type="match status" value="1"/>
</dbReference>
<dbReference type="Gene3D" id="3.30.450.40">
    <property type="match status" value="2"/>
</dbReference>
<dbReference type="Gene3D" id="3.30.70.270">
    <property type="match status" value="1"/>
</dbReference>
<reference evidence="5" key="1">
    <citation type="journal article" date="2019" name="Int. J. Syst. Evol. Microbiol.">
        <title>The Global Catalogue of Microorganisms (GCM) 10K type strain sequencing project: providing services to taxonomists for standard genome sequencing and annotation.</title>
        <authorList>
            <consortium name="The Broad Institute Genomics Platform"/>
            <consortium name="The Broad Institute Genome Sequencing Center for Infectious Disease"/>
            <person name="Wu L."/>
            <person name="Ma J."/>
        </authorList>
    </citation>
    <scope>NUCLEOTIDE SEQUENCE [LARGE SCALE GENOMIC DNA]</scope>
    <source>
        <strain evidence="5">JCM 18126</strain>
    </source>
</reference>
<evidence type="ECO:0000256" key="1">
    <source>
        <dbReference type="SAM" id="Coils"/>
    </source>
</evidence>
<dbReference type="SMART" id="SM00065">
    <property type="entry name" value="GAF"/>
    <property type="match status" value="2"/>
</dbReference>
<dbReference type="SUPFAM" id="SSF55073">
    <property type="entry name" value="Nucleotide cyclase"/>
    <property type="match status" value="1"/>
</dbReference>
<dbReference type="InterPro" id="IPR029787">
    <property type="entry name" value="Nucleotide_cyclase"/>
</dbReference>
<dbReference type="PANTHER" id="PTHR45138">
    <property type="entry name" value="REGULATORY COMPONENTS OF SENSORY TRANSDUCTION SYSTEM"/>
    <property type="match status" value="1"/>
</dbReference>
<feature type="region of interest" description="Disordered" evidence="2">
    <location>
        <begin position="681"/>
        <end position="713"/>
    </location>
</feature>
<proteinExistence type="predicted"/>
<keyword evidence="5" id="KW-1185">Reference proteome</keyword>
<name>A0ABP9HNV9_9ACTN</name>
<dbReference type="PROSITE" id="PS50887">
    <property type="entry name" value="GGDEF"/>
    <property type="match status" value="1"/>
</dbReference>
<keyword evidence="1" id="KW-0175">Coiled coil</keyword>
<dbReference type="InterPro" id="IPR003018">
    <property type="entry name" value="GAF"/>
</dbReference>
<dbReference type="Pfam" id="PF01590">
    <property type="entry name" value="GAF"/>
    <property type="match status" value="1"/>
</dbReference>
<sequence length="713" mass="74969">MDKEDWLAVAEAVIEAEAAELEPAAVEVVPSPATTPSELARVAALHEYRLLDAPADDELTAVVRAAAVVAGVPHATLNLIDENRQCQLTTVGFEGADSARGDSMCALHFESGELVHVPDASCDPRYVHNPWVDGRLASVRFYASAPLMSPTGHALGSLCVFDTVPGQLNEVQMSVLEDLAGVLVGLFERRRQARLAAEQAEQTAEARELAVLAMNEAEARWELSEVVADTVDVGLAVAGPDGHLTMLNPTARAWYGADVDADLTSAERARAKALFAADGVTALGPEETPLHRALREGSVQGMEIVLAPAGLPRRTVVCTGRLMRRSDGTPLGAVVAMTDVTAARTREAALTQAHDALAEAHAELAEHTARVEALAQASRILVTAEDPHEAVCEAARNLTGADGACLLQPGPDGSFVATASVGLPAVPVAVGADEPSLAATAVKLGEALFVPDIAAHPRASQQLARQLGIASCVWQPVVLTGNRTVGALGVLWRERRDDLPAHVLPMLQTLSGEAAHVIERADLLARLAEAAERDPLTGLANRRRWDEAVAAEIHRAERSGAPLTLALLDLDHFKRYNDTHGHLAGDALLRDFAAAATSCLRTIDTLARWGGEEFVLALPGCTAADARTVVERIRAVVPHGQTCTVGIAEWTSGLQADEVVDRADAALYRGKQAGRDTTVLHTAPGVPLQPETAPQALSAPGAGSEVGSVATAR</sequence>
<dbReference type="EMBL" id="BAABIL010000204">
    <property type="protein sequence ID" value="GAA4975289.1"/>
    <property type="molecule type" value="Genomic_DNA"/>
</dbReference>
<feature type="coiled-coil region" evidence="1">
    <location>
        <begin position="350"/>
        <end position="377"/>
    </location>
</feature>
<dbReference type="InterPro" id="IPR029016">
    <property type="entry name" value="GAF-like_dom_sf"/>
</dbReference>
<dbReference type="InterPro" id="IPR013656">
    <property type="entry name" value="PAS_4"/>
</dbReference>
<evidence type="ECO:0000313" key="5">
    <source>
        <dbReference type="Proteomes" id="UP001501195"/>
    </source>
</evidence>
<gene>
    <name evidence="4" type="ORF">GCM10023225_15500</name>
</gene>
<dbReference type="InterPro" id="IPR035965">
    <property type="entry name" value="PAS-like_dom_sf"/>
</dbReference>
<feature type="domain" description="GGDEF" evidence="3">
    <location>
        <begin position="561"/>
        <end position="683"/>
    </location>
</feature>
<dbReference type="SMART" id="SM00267">
    <property type="entry name" value="GGDEF"/>
    <property type="match status" value="1"/>
</dbReference>
<accession>A0ABP9HNV9</accession>
<dbReference type="PANTHER" id="PTHR45138:SF9">
    <property type="entry name" value="DIGUANYLATE CYCLASE DGCM-RELATED"/>
    <property type="match status" value="1"/>
</dbReference>
<dbReference type="CDD" id="cd01949">
    <property type="entry name" value="GGDEF"/>
    <property type="match status" value="1"/>
</dbReference>
<dbReference type="SUPFAM" id="SSF55781">
    <property type="entry name" value="GAF domain-like"/>
    <property type="match status" value="2"/>
</dbReference>
<dbReference type="InterPro" id="IPR000160">
    <property type="entry name" value="GGDEF_dom"/>
</dbReference>
<evidence type="ECO:0000313" key="4">
    <source>
        <dbReference type="EMBL" id="GAA4975289.1"/>
    </source>
</evidence>
<evidence type="ECO:0000259" key="3">
    <source>
        <dbReference type="PROSITE" id="PS50887"/>
    </source>
</evidence>
<comment type="caution">
    <text evidence="4">The sequence shown here is derived from an EMBL/GenBank/DDBJ whole genome shotgun (WGS) entry which is preliminary data.</text>
</comment>
<dbReference type="RefSeq" id="WP_345711876.1">
    <property type="nucleotide sequence ID" value="NZ_BAABIL010000204.1"/>
</dbReference>
<dbReference type="Pfam" id="PF08448">
    <property type="entry name" value="PAS_4"/>
    <property type="match status" value="1"/>
</dbReference>
<dbReference type="InterPro" id="IPR043128">
    <property type="entry name" value="Rev_trsase/Diguanyl_cyclase"/>
</dbReference>
<dbReference type="Proteomes" id="UP001501195">
    <property type="component" value="Unassembled WGS sequence"/>
</dbReference>
<evidence type="ECO:0000256" key="2">
    <source>
        <dbReference type="SAM" id="MobiDB-lite"/>
    </source>
</evidence>
<protein>
    <recommendedName>
        <fullName evidence="3">GGDEF domain-containing protein</fullName>
    </recommendedName>
</protein>
<dbReference type="SUPFAM" id="SSF55785">
    <property type="entry name" value="PYP-like sensor domain (PAS domain)"/>
    <property type="match status" value="1"/>
</dbReference>
<organism evidence="4 5">
    <name type="scientific">Kineococcus glutinatus</name>
    <dbReference type="NCBI Taxonomy" id="1070872"/>
    <lineage>
        <taxon>Bacteria</taxon>
        <taxon>Bacillati</taxon>
        <taxon>Actinomycetota</taxon>
        <taxon>Actinomycetes</taxon>
        <taxon>Kineosporiales</taxon>
        <taxon>Kineosporiaceae</taxon>
        <taxon>Kineococcus</taxon>
    </lineage>
</organism>
<dbReference type="NCBIfam" id="TIGR00254">
    <property type="entry name" value="GGDEF"/>
    <property type="match status" value="1"/>
</dbReference>
<dbReference type="Gene3D" id="3.30.450.20">
    <property type="entry name" value="PAS domain"/>
    <property type="match status" value="1"/>
</dbReference>
<dbReference type="Pfam" id="PF00990">
    <property type="entry name" value="GGDEF"/>
    <property type="match status" value="1"/>
</dbReference>